<keyword evidence="9" id="KW-0378">Hydrolase</keyword>
<comment type="similarity">
    <text evidence="3 13">Belongs to the peptidase M14 family.</text>
</comment>
<evidence type="ECO:0000256" key="8">
    <source>
        <dbReference type="ARBA" id="ARBA00022729"/>
    </source>
</evidence>
<evidence type="ECO:0000313" key="16">
    <source>
        <dbReference type="Proteomes" id="UP000002279"/>
    </source>
</evidence>
<dbReference type="Pfam" id="PF02244">
    <property type="entry name" value="Propep_M14"/>
    <property type="match status" value="1"/>
</dbReference>
<dbReference type="Proteomes" id="UP000002279">
    <property type="component" value="Chromosome 10"/>
</dbReference>
<dbReference type="InterPro" id="IPR057247">
    <property type="entry name" value="CARBOXYPEPT_ZN_2"/>
</dbReference>
<feature type="active site" description="Proton donor/acceptor" evidence="13">
    <location>
        <position position="391"/>
    </location>
</feature>
<protein>
    <recommendedName>
        <fullName evidence="14">Peptidase M14 domain-containing protein</fullName>
    </recommendedName>
</protein>
<dbReference type="InterPro" id="IPR003146">
    <property type="entry name" value="M14A_act_pep"/>
</dbReference>
<evidence type="ECO:0000256" key="6">
    <source>
        <dbReference type="ARBA" id="ARBA00022670"/>
    </source>
</evidence>
<keyword evidence="5" id="KW-0121">Carboxypeptidase</keyword>
<evidence type="ECO:0000256" key="12">
    <source>
        <dbReference type="ARBA" id="ARBA00023157"/>
    </source>
</evidence>
<keyword evidence="11" id="KW-0482">Metalloprotease</keyword>
<dbReference type="PRINTS" id="PR00765">
    <property type="entry name" value="CRBOXYPTASEA"/>
</dbReference>
<dbReference type="Pfam" id="PF00246">
    <property type="entry name" value="Peptidase_M14"/>
    <property type="match status" value="1"/>
</dbReference>
<keyword evidence="12" id="KW-1015">Disulfide bond</keyword>
<dbReference type="PROSITE" id="PS52035">
    <property type="entry name" value="PEPTIDASE_M14"/>
    <property type="match status" value="1"/>
</dbReference>
<dbReference type="InterPro" id="IPR036990">
    <property type="entry name" value="M14A-like_propep"/>
</dbReference>
<reference evidence="15" key="3">
    <citation type="submission" date="2025-09" db="UniProtKB">
        <authorList>
            <consortium name="Ensembl"/>
        </authorList>
    </citation>
    <scope>IDENTIFICATION</scope>
    <source>
        <strain evidence="15">Glennie</strain>
    </source>
</reference>
<sequence>MWSMPEGFTPPSPSIPCSPLLPLLVLFSTHYSLTVWCLVKSTGSAKASSALPLHAWLTATKQKFVDFWRSPLSPNLPVDVRVPSCNLQAVKAYLKSHGIPYSVMIDDVQVLIDKEREAMAASRRLERSSSTFSFSSYHTIEEIYDWIDNFASENSNLVSKIQIGQSYEQRPLLVLKFSTGGSNRSAVWIDTGIHSREWITHATGLWTANQIVSEYGKDPVLTSILDTLDIFLEIVTNPDGFAYTHSEDRMWRKTRSINPGSSCSGVDANRNWDSNFGGTGSSDDACSDDYHGPSPHSEVEVKSIVDFVLGHGNIKAWISIHSFSQLLMFPYGYKLELTPDHQELVSAAAQSPHLLAEPPGLKKAVGTGSWASGTSIDWAYDNGIKYSFTFELRDTGEHGFMLPASEIIPTAEETWPALLTIIDHARHHPY</sequence>
<dbReference type="PROSITE" id="PS00133">
    <property type="entry name" value="CARBOXYPEPT_ZN_2"/>
    <property type="match status" value="1"/>
</dbReference>
<keyword evidence="10" id="KW-0862">Zinc</keyword>
<evidence type="ECO:0000256" key="1">
    <source>
        <dbReference type="ARBA" id="ARBA00001947"/>
    </source>
</evidence>
<evidence type="ECO:0000256" key="11">
    <source>
        <dbReference type="ARBA" id="ARBA00023049"/>
    </source>
</evidence>
<name>A0A6I8NS83_ORNAN</name>
<keyword evidence="6" id="KW-0645">Protease</keyword>
<dbReference type="FunCoup" id="A0A6I8NS83">
    <property type="interactions" value="48"/>
</dbReference>
<evidence type="ECO:0000256" key="2">
    <source>
        <dbReference type="ARBA" id="ARBA00004613"/>
    </source>
</evidence>
<keyword evidence="4" id="KW-0964">Secreted</keyword>
<reference evidence="15 16" key="1">
    <citation type="journal article" date="2008" name="Nature">
        <title>Genome analysis of the platypus reveals unique signatures of evolution.</title>
        <authorList>
            <person name="Warren W.C."/>
            <person name="Hillier L.W."/>
            <person name="Marshall Graves J.A."/>
            <person name="Birney E."/>
            <person name="Ponting C.P."/>
            <person name="Grutzner F."/>
            <person name="Belov K."/>
            <person name="Miller W."/>
            <person name="Clarke L."/>
            <person name="Chinwalla A.T."/>
            <person name="Yang S.P."/>
            <person name="Heger A."/>
            <person name="Locke D.P."/>
            <person name="Miethke P."/>
            <person name="Waters P.D."/>
            <person name="Veyrunes F."/>
            <person name="Fulton L."/>
            <person name="Fulton B."/>
            <person name="Graves T."/>
            <person name="Wallis J."/>
            <person name="Puente X.S."/>
            <person name="Lopez-Otin C."/>
            <person name="Ordonez G.R."/>
            <person name="Eichler E.E."/>
            <person name="Chen L."/>
            <person name="Cheng Z."/>
            <person name="Deakin J.E."/>
            <person name="Alsop A."/>
            <person name="Thompson K."/>
            <person name="Kirby P."/>
            <person name="Papenfuss A.T."/>
            <person name="Wakefield M.J."/>
            <person name="Olender T."/>
            <person name="Lancet D."/>
            <person name="Huttley G.A."/>
            <person name="Smit A.F."/>
            <person name="Pask A."/>
            <person name="Temple-Smith P."/>
            <person name="Batzer M.A."/>
            <person name="Walker J.A."/>
            <person name="Konkel M.K."/>
            <person name="Harris R.S."/>
            <person name="Whittington C.M."/>
            <person name="Wong E.S."/>
            <person name="Gemmell N.J."/>
            <person name="Buschiazzo E."/>
            <person name="Vargas Jentzsch I.M."/>
            <person name="Merkel A."/>
            <person name="Schmitz J."/>
            <person name="Zemann A."/>
            <person name="Churakov G."/>
            <person name="Kriegs J.O."/>
            <person name="Brosius J."/>
            <person name="Murchison E.P."/>
            <person name="Sachidanandam R."/>
            <person name="Smith C."/>
            <person name="Hannon G.J."/>
            <person name="Tsend-Ayush E."/>
            <person name="McMillan D."/>
            <person name="Attenborough R."/>
            <person name="Rens W."/>
            <person name="Ferguson-Smith M."/>
            <person name="Lefevre C.M."/>
            <person name="Sharp J.A."/>
            <person name="Nicholas K.R."/>
            <person name="Ray D.A."/>
            <person name="Kube M."/>
            <person name="Reinhardt R."/>
            <person name="Pringle T.H."/>
            <person name="Taylor J."/>
            <person name="Jones R.C."/>
            <person name="Nixon B."/>
            <person name="Dacheux J.L."/>
            <person name="Niwa H."/>
            <person name="Sekita Y."/>
            <person name="Huang X."/>
            <person name="Stark A."/>
            <person name="Kheradpour P."/>
            <person name="Kellis M."/>
            <person name="Flicek P."/>
            <person name="Chen Y."/>
            <person name="Webber C."/>
            <person name="Hardison R."/>
            <person name="Nelson J."/>
            <person name="Hallsworth-Pepin K."/>
            <person name="Delehaunty K."/>
            <person name="Markovic C."/>
            <person name="Minx P."/>
            <person name="Feng Y."/>
            <person name="Kremitzki C."/>
            <person name="Mitreva M."/>
            <person name="Glasscock J."/>
            <person name="Wylie T."/>
            <person name="Wohldmann P."/>
            <person name="Thiru P."/>
            <person name="Nhan M.N."/>
            <person name="Pohl C.S."/>
            <person name="Smith S.M."/>
            <person name="Hou S."/>
            <person name="Nefedov M."/>
            <person name="de Jong P.J."/>
            <person name="Renfree M.B."/>
            <person name="Mardis E.R."/>
            <person name="Wilson R.K."/>
        </authorList>
    </citation>
    <scope>NUCLEOTIDE SEQUENCE [LARGE SCALE GENOMIC DNA]</scope>
    <source>
        <strain evidence="15 16">Glennie</strain>
    </source>
</reference>
<dbReference type="PANTHER" id="PTHR11705">
    <property type="entry name" value="PROTEASE FAMILY M14 CARBOXYPEPTIDASE A,B"/>
    <property type="match status" value="1"/>
</dbReference>
<keyword evidence="7" id="KW-0479">Metal-binding</keyword>
<evidence type="ECO:0000256" key="4">
    <source>
        <dbReference type="ARBA" id="ARBA00022525"/>
    </source>
</evidence>
<dbReference type="Gene3D" id="3.30.70.340">
    <property type="entry name" value="Metallocarboxypeptidase-like"/>
    <property type="match status" value="1"/>
</dbReference>
<dbReference type="GO" id="GO:0006508">
    <property type="term" value="P:proteolysis"/>
    <property type="evidence" value="ECO:0000318"/>
    <property type="project" value="GO_Central"/>
</dbReference>
<comment type="subcellular location">
    <subcellularLocation>
        <location evidence="2">Secreted</location>
    </subcellularLocation>
</comment>
<dbReference type="InterPro" id="IPR000834">
    <property type="entry name" value="Peptidase_M14"/>
</dbReference>
<keyword evidence="8" id="KW-0732">Signal</keyword>
<accession>A0A6I8NS83</accession>
<evidence type="ECO:0000256" key="7">
    <source>
        <dbReference type="ARBA" id="ARBA00022723"/>
    </source>
</evidence>
<dbReference type="InterPro" id="IPR034248">
    <property type="entry name" value="CPA_M14_CPD"/>
</dbReference>
<evidence type="ECO:0000313" key="15">
    <source>
        <dbReference type="Ensembl" id="ENSOANP00000043870.1"/>
    </source>
</evidence>
<proteinExistence type="inferred from homology"/>
<evidence type="ECO:0000259" key="14">
    <source>
        <dbReference type="PROSITE" id="PS52035"/>
    </source>
</evidence>
<dbReference type="SUPFAM" id="SSF53187">
    <property type="entry name" value="Zn-dependent exopeptidases"/>
    <property type="match status" value="1"/>
</dbReference>
<dbReference type="InParanoid" id="A0A6I8NS83"/>
<dbReference type="GO" id="GO:0005615">
    <property type="term" value="C:extracellular space"/>
    <property type="evidence" value="ECO:0000318"/>
    <property type="project" value="GO_Central"/>
</dbReference>
<keyword evidence="16" id="KW-1185">Reference proteome</keyword>
<dbReference type="CDD" id="cd03870">
    <property type="entry name" value="M14_CPA"/>
    <property type="match status" value="1"/>
</dbReference>
<evidence type="ECO:0000256" key="9">
    <source>
        <dbReference type="ARBA" id="ARBA00022801"/>
    </source>
</evidence>
<dbReference type="Ensembl" id="ENSOANT00000064272.1">
    <property type="protein sequence ID" value="ENSOANP00000043870.1"/>
    <property type="gene ID" value="ENSOANG00000011467.2"/>
</dbReference>
<evidence type="ECO:0000256" key="10">
    <source>
        <dbReference type="ARBA" id="ARBA00022833"/>
    </source>
</evidence>
<gene>
    <name evidence="15" type="primary">LOC100079424</name>
</gene>
<reference evidence="15" key="2">
    <citation type="submission" date="2025-08" db="UniProtKB">
        <authorList>
            <consortium name="Ensembl"/>
        </authorList>
    </citation>
    <scope>IDENTIFICATION</scope>
    <source>
        <strain evidence="15">Glennie</strain>
    </source>
</reference>
<organism evidence="15 16">
    <name type="scientific">Ornithorhynchus anatinus</name>
    <name type="common">Duckbill platypus</name>
    <dbReference type="NCBI Taxonomy" id="9258"/>
    <lineage>
        <taxon>Eukaryota</taxon>
        <taxon>Metazoa</taxon>
        <taxon>Chordata</taxon>
        <taxon>Craniata</taxon>
        <taxon>Vertebrata</taxon>
        <taxon>Euteleostomi</taxon>
        <taxon>Mammalia</taxon>
        <taxon>Monotremata</taxon>
        <taxon>Ornithorhynchidae</taxon>
        <taxon>Ornithorhynchus</taxon>
    </lineage>
</organism>
<dbReference type="AlphaFoldDB" id="A0A6I8NS83"/>
<evidence type="ECO:0000256" key="13">
    <source>
        <dbReference type="PROSITE-ProRule" id="PRU01379"/>
    </source>
</evidence>
<dbReference type="FunFam" id="3.40.630.10:FF:000001">
    <property type="entry name" value="Carboxypeptidase B"/>
    <property type="match status" value="1"/>
</dbReference>
<dbReference type="GeneTree" id="ENSGT00940000168513"/>
<evidence type="ECO:0000256" key="5">
    <source>
        <dbReference type="ARBA" id="ARBA00022645"/>
    </source>
</evidence>
<dbReference type="SUPFAM" id="SSF54897">
    <property type="entry name" value="Protease propeptides/inhibitors"/>
    <property type="match status" value="1"/>
</dbReference>
<comment type="cofactor">
    <cofactor evidence="1">
        <name>Zn(2+)</name>
        <dbReference type="ChEBI" id="CHEBI:29105"/>
    </cofactor>
</comment>
<dbReference type="Gene3D" id="3.40.630.10">
    <property type="entry name" value="Zn peptidases"/>
    <property type="match status" value="1"/>
</dbReference>
<dbReference type="SMART" id="SM00631">
    <property type="entry name" value="Zn_pept"/>
    <property type="match status" value="1"/>
</dbReference>
<evidence type="ECO:0000256" key="3">
    <source>
        <dbReference type="ARBA" id="ARBA00005988"/>
    </source>
</evidence>
<dbReference type="GO" id="GO:0004181">
    <property type="term" value="F:metallocarboxypeptidase activity"/>
    <property type="evidence" value="ECO:0000318"/>
    <property type="project" value="GO_Central"/>
</dbReference>
<dbReference type="PANTHER" id="PTHR11705:SF16">
    <property type="entry name" value="CARBOXYPEPTIDASE A5"/>
    <property type="match status" value="1"/>
</dbReference>
<dbReference type="FunFam" id="3.30.70.340:FF:000001">
    <property type="entry name" value="Carboxypeptidase A5"/>
    <property type="match status" value="1"/>
</dbReference>
<dbReference type="GO" id="GO:0008270">
    <property type="term" value="F:zinc ion binding"/>
    <property type="evidence" value="ECO:0007669"/>
    <property type="project" value="InterPro"/>
</dbReference>
<feature type="domain" description="Peptidase M14" evidence="14">
    <location>
        <begin position="136"/>
        <end position="425"/>
    </location>
</feature>